<feature type="binding site" evidence="5">
    <location>
        <position position="246"/>
    </location>
    <ligand>
        <name>isopentenyl diphosphate</name>
        <dbReference type="ChEBI" id="CHEBI:128769"/>
    </ligand>
</feature>
<feature type="binding site" evidence="5">
    <location>
        <position position="97"/>
    </location>
    <ligand>
        <name>isopentenyl diphosphate</name>
        <dbReference type="ChEBI" id="CHEBI:128769"/>
    </ligand>
</feature>
<dbReference type="NCBIfam" id="NF002190">
    <property type="entry name" value="PRK01045.1-4"/>
    <property type="match status" value="1"/>
</dbReference>
<feature type="binding site" evidence="5">
    <location>
        <position position="147"/>
    </location>
    <ligand>
        <name>dimethylallyl diphosphate</name>
        <dbReference type="ChEBI" id="CHEBI:57623"/>
    </ligand>
</feature>
<keyword evidence="2 5" id="KW-0479">Metal-binding</keyword>
<feature type="binding site" evidence="5">
    <location>
        <position position="217"/>
    </location>
    <ligand>
        <name>[4Fe-4S] cluster</name>
        <dbReference type="ChEBI" id="CHEBI:49883"/>
    </ligand>
</feature>
<feature type="binding site" evidence="5">
    <location>
        <position position="119"/>
    </location>
    <ligand>
        <name>[4Fe-4S] cluster</name>
        <dbReference type="ChEBI" id="CHEBI:49883"/>
    </ligand>
</feature>
<name>A0A7W6W994_9PROT</name>
<dbReference type="GO" id="GO:0050992">
    <property type="term" value="P:dimethylallyl diphosphate biosynthetic process"/>
    <property type="evidence" value="ECO:0007669"/>
    <property type="project" value="UniProtKB-UniRule"/>
</dbReference>
<keyword evidence="8" id="KW-1185">Reference proteome</keyword>
<keyword evidence="1 5" id="KW-0004">4Fe-4S</keyword>
<reference evidence="7 8" key="1">
    <citation type="submission" date="2020-08" db="EMBL/GenBank/DDBJ databases">
        <title>Genome sequencing of Purple Non-Sulfur Bacteria from various extreme environments.</title>
        <authorList>
            <person name="Mayer M."/>
        </authorList>
    </citation>
    <scope>NUCLEOTIDE SEQUENCE [LARGE SCALE GENOMIC DNA]</scope>
    <source>
        <strain evidence="7 8">JA131</strain>
    </source>
</reference>
<sequence length="351" mass="38158">MDPVVTSSEPERGATPPGEMPTRLRVILANPRGFCAGVERAIEIVERTIEIYGPPVYVRHEIVHNKHVVEALRSKGAVFVEELDEVPDGAMTIFSAHGVPQAVVKEAQGRGLPVIDATCPLVSKVHREGQNQARKGREVVMIGHAGHPEVEGTRGQIPGGVHLVSRVEDVDSLRVRDPDLVAYVTQTTLSVDDTRDVINALKARFPKIQGPDVKDICYATQNRQTAVRELAKRVDLLLVVGARNSSNSNRLAEIGTTMGVPSYLIDDASMVQDGWFQGVSVVGVTAGASAPERLVRDLVARIDAVAPATAETLQGVEEHMQFKLPRTLSDAMRERGITVDANRDRHDLHIA</sequence>
<accession>A0A7W6W994</accession>
<feature type="active site" description="Proton donor" evidence="5">
    <location>
        <position position="149"/>
    </location>
</feature>
<keyword evidence="5 7" id="KW-0560">Oxidoreductase</keyword>
<feature type="binding site" evidence="5">
    <location>
        <position position="35"/>
    </location>
    <ligand>
        <name>[4Fe-4S] cluster</name>
        <dbReference type="ChEBI" id="CHEBI:49883"/>
    </ligand>
</feature>
<keyword evidence="3 5" id="KW-0408">Iron</keyword>
<evidence type="ECO:0000256" key="4">
    <source>
        <dbReference type="ARBA" id="ARBA00023014"/>
    </source>
</evidence>
<feature type="binding site" evidence="5">
    <location>
        <position position="64"/>
    </location>
    <ligand>
        <name>(2E)-4-hydroxy-3-methylbut-2-enyl diphosphate</name>
        <dbReference type="ChEBI" id="CHEBI:128753"/>
    </ligand>
</feature>
<dbReference type="EMBL" id="JACIGK010000007">
    <property type="protein sequence ID" value="MBB4265654.1"/>
    <property type="molecule type" value="Genomic_DNA"/>
</dbReference>
<feature type="binding site" evidence="5">
    <location>
        <position position="246"/>
    </location>
    <ligand>
        <name>dimethylallyl diphosphate</name>
        <dbReference type="ChEBI" id="CHEBI:57623"/>
    </ligand>
</feature>
<feature type="binding site" evidence="5">
    <location>
        <position position="147"/>
    </location>
    <ligand>
        <name>isopentenyl diphosphate</name>
        <dbReference type="ChEBI" id="CHEBI:128769"/>
    </ligand>
</feature>
<comment type="catalytic activity">
    <reaction evidence="5">
        <text>isopentenyl diphosphate + 2 oxidized [2Fe-2S]-[ferredoxin] + H2O = (2E)-4-hydroxy-3-methylbut-2-enyl diphosphate + 2 reduced [2Fe-2S]-[ferredoxin] + 2 H(+)</text>
        <dbReference type="Rhea" id="RHEA:24488"/>
        <dbReference type="Rhea" id="RHEA-COMP:10000"/>
        <dbReference type="Rhea" id="RHEA-COMP:10001"/>
        <dbReference type="ChEBI" id="CHEBI:15377"/>
        <dbReference type="ChEBI" id="CHEBI:15378"/>
        <dbReference type="ChEBI" id="CHEBI:33737"/>
        <dbReference type="ChEBI" id="CHEBI:33738"/>
        <dbReference type="ChEBI" id="CHEBI:128753"/>
        <dbReference type="ChEBI" id="CHEBI:128769"/>
        <dbReference type="EC" id="1.17.7.4"/>
    </reaction>
</comment>
<dbReference type="GO" id="GO:0016114">
    <property type="term" value="P:terpenoid biosynthetic process"/>
    <property type="evidence" value="ECO:0007669"/>
    <property type="project" value="UniProtKB-UniRule"/>
</dbReference>
<dbReference type="GO" id="GO:0019288">
    <property type="term" value="P:isopentenyl diphosphate biosynthetic process, methylerythritol 4-phosphate pathway"/>
    <property type="evidence" value="ECO:0007669"/>
    <property type="project" value="UniProtKB-UniRule"/>
</dbReference>
<feature type="binding site" evidence="5">
    <location>
        <position position="64"/>
    </location>
    <ligand>
        <name>dimethylallyl diphosphate</name>
        <dbReference type="ChEBI" id="CHEBI:57623"/>
    </ligand>
</feature>
<evidence type="ECO:0000313" key="7">
    <source>
        <dbReference type="EMBL" id="MBB4265654.1"/>
    </source>
</evidence>
<dbReference type="GO" id="GO:0051745">
    <property type="term" value="F:4-hydroxy-3-methylbut-2-enyl diphosphate reductase activity"/>
    <property type="evidence" value="ECO:0007669"/>
    <property type="project" value="UniProtKB-UniRule"/>
</dbReference>
<feature type="binding site" evidence="5">
    <location>
        <position position="246"/>
    </location>
    <ligand>
        <name>(2E)-4-hydroxy-3-methylbut-2-enyl diphosphate</name>
        <dbReference type="ChEBI" id="CHEBI:128753"/>
    </ligand>
</feature>
<feature type="binding site" evidence="5">
    <location>
        <position position="245"/>
    </location>
    <ligand>
        <name>dimethylallyl diphosphate</name>
        <dbReference type="ChEBI" id="CHEBI:57623"/>
    </ligand>
</feature>
<dbReference type="AlphaFoldDB" id="A0A7W6W994"/>
<feature type="binding site" evidence="5">
    <location>
        <position position="64"/>
    </location>
    <ligand>
        <name>isopentenyl diphosphate</name>
        <dbReference type="ChEBI" id="CHEBI:128769"/>
    </ligand>
</feature>
<feature type="binding site" evidence="5">
    <location>
        <position position="247"/>
    </location>
    <ligand>
        <name>dimethylallyl diphosphate</name>
        <dbReference type="ChEBI" id="CHEBI:57623"/>
    </ligand>
</feature>
<evidence type="ECO:0000313" key="8">
    <source>
        <dbReference type="Proteomes" id="UP000554286"/>
    </source>
</evidence>
<dbReference type="Gene3D" id="3.40.50.11270">
    <property type="match status" value="1"/>
</dbReference>
<keyword evidence="4 5" id="KW-0411">Iron-sulfur</keyword>
<comment type="function">
    <text evidence="5">Catalyzes the conversion of 1-hydroxy-2-methyl-2-(E)-butenyl 4-diphosphate (HMBPP) into a mixture of isopentenyl diphosphate (IPP) and dimethylallyl diphosphate (DMAPP). Acts in the terminal step of the DOXP/MEP pathway for isoprenoid precursor biosynthesis.</text>
</comment>
<comment type="pathway">
    <text evidence="5">Isoprenoid biosynthesis; isopentenyl diphosphate biosynthesis via DXP pathway; isopentenyl diphosphate from 1-deoxy-D-xylulose 5-phosphate: step 6/6.</text>
</comment>
<feature type="binding site" evidence="5">
    <location>
        <position position="247"/>
    </location>
    <ligand>
        <name>(2E)-4-hydroxy-3-methylbut-2-enyl diphosphate</name>
        <dbReference type="ChEBI" id="CHEBI:128753"/>
    </ligand>
</feature>
<evidence type="ECO:0000256" key="6">
    <source>
        <dbReference type="SAM" id="MobiDB-lite"/>
    </source>
</evidence>
<comment type="caution">
    <text evidence="7">The sequence shown here is derived from an EMBL/GenBank/DDBJ whole genome shotgun (WGS) entry which is preliminary data.</text>
</comment>
<feature type="binding site" evidence="5">
    <location>
        <position position="187"/>
    </location>
    <ligand>
        <name>(2E)-4-hydroxy-3-methylbut-2-enyl diphosphate</name>
        <dbReference type="ChEBI" id="CHEBI:128753"/>
    </ligand>
</feature>
<feature type="binding site" evidence="5">
    <location>
        <position position="97"/>
    </location>
    <ligand>
        <name>dimethylallyl diphosphate</name>
        <dbReference type="ChEBI" id="CHEBI:57623"/>
    </ligand>
</feature>
<protein>
    <recommendedName>
        <fullName evidence="5">4-hydroxy-3-methylbut-2-enyl diphosphate reductase</fullName>
        <shortName evidence="5">HMBPP reductase</shortName>
        <ecNumber evidence="5">1.17.7.4</ecNumber>
    </recommendedName>
</protein>
<dbReference type="GO" id="GO:0051539">
    <property type="term" value="F:4 iron, 4 sulfur cluster binding"/>
    <property type="evidence" value="ECO:0007669"/>
    <property type="project" value="UniProtKB-UniRule"/>
</dbReference>
<feature type="binding site" evidence="5">
    <location>
        <position position="247"/>
    </location>
    <ligand>
        <name>isopentenyl diphosphate</name>
        <dbReference type="ChEBI" id="CHEBI:128769"/>
    </ligand>
</feature>
<dbReference type="NCBIfam" id="TIGR00216">
    <property type="entry name" value="ispH_lytB"/>
    <property type="match status" value="1"/>
</dbReference>
<feature type="binding site" evidence="5">
    <location>
        <position position="245"/>
    </location>
    <ligand>
        <name>(2E)-4-hydroxy-3-methylbut-2-enyl diphosphate</name>
        <dbReference type="ChEBI" id="CHEBI:128753"/>
    </ligand>
</feature>
<organism evidence="7 8">
    <name type="scientific">Roseospira visakhapatnamensis</name>
    <dbReference type="NCBI Taxonomy" id="390880"/>
    <lineage>
        <taxon>Bacteria</taxon>
        <taxon>Pseudomonadati</taxon>
        <taxon>Pseudomonadota</taxon>
        <taxon>Alphaproteobacteria</taxon>
        <taxon>Rhodospirillales</taxon>
        <taxon>Rhodospirillaceae</taxon>
        <taxon>Roseospira</taxon>
    </lineage>
</organism>
<dbReference type="NCBIfam" id="NF002188">
    <property type="entry name" value="PRK01045.1-2"/>
    <property type="match status" value="1"/>
</dbReference>
<dbReference type="PANTHER" id="PTHR30426:SF0">
    <property type="entry name" value="4-HYDROXY-3-METHYLBUT-2-ENYL DIPHOSPHATE REDUCTASE"/>
    <property type="match status" value="1"/>
</dbReference>
<dbReference type="UniPathway" id="UPA00056">
    <property type="reaction ID" value="UER00097"/>
</dbReference>
<feature type="binding site" evidence="5">
    <location>
        <position position="289"/>
    </location>
    <ligand>
        <name>isopentenyl diphosphate</name>
        <dbReference type="ChEBI" id="CHEBI:128769"/>
    </ligand>
</feature>
<dbReference type="EC" id="1.17.7.4" evidence="5"/>
<gene>
    <name evidence="5" type="primary">ispH</name>
    <name evidence="7" type="ORF">GGD89_001276</name>
</gene>
<feature type="binding site" evidence="5">
    <location>
        <position position="147"/>
    </location>
    <ligand>
        <name>(2E)-4-hydroxy-3-methylbut-2-enyl diphosphate</name>
        <dbReference type="ChEBI" id="CHEBI:128753"/>
    </ligand>
</feature>
<dbReference type="GO" id="GO:0046872">
    <property type="term" value="F:metal ion binding"/>
    <property type="evidence" value="ECO:0007669"/>
    <property type="project" value="UniProtKB-KW"/>
</dbReference>
<dbReference type="InterPro" id="IPR003451">
    <property type="entry name" value="LytB/IspH"/>
</dbReference>
<keyword evidence="5" id="KW-0414">Isoprene biosynthesis</keyword>
<comment type="pathway">
    <text evidence="5">Isoprenoid biosynthesis; dimethylallyl diphosphate biosynthesis; dimethylallyl diphosphate from (2E)-4-hydroxy-3-methylbutenyl diphosphate: step 1/1.</text>
</comment>
<evidence type="ECO:0000256" key="2">
    <source>
        <dbReference type="ARBA" id="ARBA00022723"/>
    </source>
</evidence>
<proteinExistence type="inferred from homology"/>
<feature type="binding site" evidence="5">
    <location>
        <position position="97"/>
    </location>
    <ligand>
        <name>(2E)-4-hydroxy-3-methylbut-2-enyl diphosphate</name>
        <dbReference type="ChEBI" id="CHEBI:128753"/>
    </ligand>
</feature>
<evidence type="ECO:0000256" key="3">
    <source>
        <dbReference type="ARBA" id="ARBA00023004"/>
    </source>
</evidence>
<feature type="binding site" evidence="5">
    <location>
        <position position="245"/>
    </location>
    <ligand>
        <name>isopentenyl diphosphate</name>
        <dbReference type="ChEBI" id="CHEBI:128769"/>
    </ligand>
</feature>
<feature type="binding site" evidence="5">
    <location>
        <position position="289"/>
    </location>
    <ligand>
        <name>dimethylallyl diphosphate</name>
        <dbReference type="ChEBI" id="CHEBI:57623"/>
    </ligand>
</feature>
<comment type="similarity">
    <text evidence="5">Belongs to the IspH family.</text>
</comment>
<comment type="cofactor">
    <cofactor evidence="5">
        <name>[4Fe-4S] cluster</name>
        <dbReference type="ChEBI" id="CHEBI:49883"/>
    </cofactor>
    <text evidence="5">Binds 1 [4Fe-4S] cluster per subunit.</text>
</comment>
<feature type="region of interest" description="Disordered" evidence="6">
    <location>
        <begin position="1"/>
        <end position="20"/>
    </location>
</feature>
<dbReference type="HAMAP" id="MF_00191">
    <property type="entry name" value="IspH"/>
    <property type="match status" value="1"/>
</dbReference>
<dbReference type="PANTHER" id="PTHR30426">
    <property type="entry name" value="4-HYDROXY-3-METHYLBUT-2-ENYL DIPHOSPHATE REDUCTASE"/>
    <property type="match status" value="1"/>
</dbReference>
<evidence type="ECO:0000256" key="5">
    <source>
        <dbReference type="HAMAP-Rule" id="MF_00191"/>
    </source>
</evidence>
<dbReference type="CDD" id="cd13944">
    <property type="entry name" value="lytB_ispH"/>
    <property type="match status" value="1"/>
</dbReference>
<feature type="binding site" evidence="5">
    <location>
        <position position="289"/>
    </location>
    <ligand>
        <name>(2E)-4-hydroxy-3-methylbut-2-enyl diphosphate</name>
        <dbReference type="ChEBI" id="CHEBI:128753"/>
    </ligand>
</feature>
<dbReference type="Pfam" id="PF02401">
    <property type="entry name" value="LYTB"/>
    <property type="match status" value="1"/>
</dbReference>
<dbReference type="UniPathway" id="UPA00059">
    <property type="reaction ID" value="UER00105"/>
</dbReference>
<dbReference type="Gene3D" id="3.40.1010.20">
    <property type="entry name" value="4-hydroxy-3-methylbut-2-enyl diphosphate reductase, catalytic domain"/>
    <property type="match status" value="2"/>
</dbReference>
<comment type="catalytic activity">
    <reaction evidence="5">
        <text>dimethylallyl diphosphate + 2 oxidized [2Fe-2S]-[ferredoxin] + H2O = (2E)-4-hydroxy-3-methylbut-2-enyl diphosphate + 2 reduced [2Fe-2S]-[ferredoxin] + 2 H(+)</text>
        <dbReference type="Rhea" id="RHEA:24825"/>
        <dbReference type="Rhea" id="RHEA-COMP:10000"/>
        <dbReference type="Rhea" id="RHEA-COMP:10001"/>
        <dbReference type="ChEBI" id="CHEBI:15377"/>
        <dbReference type="ChEBI" id="CHEBI:15378"/>
        <dbReference type="ChEBI" id="CHEBI:33737"/>
        <dbReference type="ChEBI" id="CHEBI:33738"/>
        <dbReference type="ChEBI" id="CHEBI:57623"/>
        <dbReference type="ChEBI" id="CHEBI:128753"/>
        <dbReference type="EC" id="1.17.7.4"/>
    </reaction>
</comment>
<dbReference type="Proteomes" id="UP000554286">
    <property type="component" value="Unassembled WGS sequence"/>
</dbReference>
<evidence type="ECO:0000256" key="1">
    <source>
        <dbReference type="ARBA" id="ARBA00022485"/>
    </source>
</evidence>